<name>A0A2D3I550_9VIRU</name>
<evidence type="ECO:0000313" key="1">
    <source>
        <dbReference type="EMBL" id="ATU83507.1"/>
    </source>
</evidence>
<protein>
    <submittedName>
        <fullName evidence="1">ORF1120</fullName>
    </submittedName>
</protein>
<accession>A0A2D3I550</accession>
<dbReference type="EMBL" id="MF768985">
    <property type="protein sequence ID" value="ATU83507.1"/>
    <property type="molecule type" value="Genomic_DNA"/>
</dbReference>
<organism evidence="1">
    <name type="scientific">White spot syndrome virus</name>
    <dbReference type="NCBI Taxonomy" id="342409"/>
    <lineage>
        <taxon>Viruses</taxon>
        <taxon>Viruses incertae sedis</taxon>
        <taxon>Naldaviricetes</taxon>
        <taxon>Nimaviridae</taxon>
        <taxon>Whispovirus</taxon>
    </lineage>
</organism>
<reference evidence="1" key="1">
    <citation type="journal article" date="2018" name="Aquaculture">
        <title>Complete genome sequence of a white spot syndrome virus associated with a disease incursion in Australia.</title>
        <authorList>
            <person name="Oakey J."/>
            <person name="Smith C.S."/>
        </authorList>
    </citation>
    <scope>NUCLEOTIDE SEQUENCE [LARGE SCALE GENOMIC DNA]</scope>
    <source>
        <strain evidence="1">WSSV-AU</strain>
    </source>
</reference>
<proteinExistence type="predicted"/>
<sequence length="157" mass="17354">MKKVSCLDKCKISFSSLSVVVESTSSSFNESYLGEIVKMPFPSMVLTYNLPHEALSSPALEKSTGILKGPTICESTRVLTPKTVSYLSSVPLIFLLILTSLNTNLETSSRVLIVLESFKKPGGIFLFIQLIPEIKLLIAIETTIEFSHKLFTNFLMT</sequence>
<dbReference type="Proteomes" id="UP000267516">
    <property type="component" value="Segment"/>
</dbReference>